<accession>A0AAD6Z6Q5</accession>
<protein>
    <submittedName>
        <fullName evidence="1">Uncharacterized protein</fullName>
    </submittedName>
</protein>
<sequence>MVRRSQIAETKFIQRLFLSVSALAILFAPDSAVSIWFKRAPDTGVDVNADKKPGIGIPNTLLCPLSEGDVKN</sequence>
<organism evidence="1 2">
    <name type="scientific">Mycena albidolilacea</name>
    <dbReference type="NCBI Taxonomy" id="1033008"/>
    <lineage>
        <taxon>Eukaryota</taxon>
        <taxon>Fungi</taxon>
        <taxon>Dikarya</taxon>
        <taxon>Basidiomycota</taxon>
        <taxon>Agaricomycotina</taxon>
        <taxon>Agaricomycetes</taxon>
        <taxon>Agaricomycetidae</taxon>
        <taxon>Agaricales</taxon>
        <taxon>Marasmiineae</taxon>
        <taxon>Mycenaceae</taxon>
        <taxon>Mycena</taxon>
    </lineage>
</organism>
<comment type="caution">
    <text evidence="1">The sequence shown here is derived from an EMBL/GenBank/DDBJ whole genome shotgun (WGS) entry which is preliminary data.</text>
</comment>
<name>A0AAD6Z6Q5_9AGAR</name>
<evidence type="ECO:0000313" key="2">
    <source>
        <dbReference type="Proteomes" id="UP001218218"/>
    </source>
</evidence>
<proteinExistence type="predicted"/>
<dbReference type="Proteomes" id="UP001218218">
    <property type="component" value="Unassembled WGS sequence"/>
</dbReference>
<keyword evidence="2" id="KW-1185">Reference proteome</keyword>
<dbReference type="AlphaFoldDB" id="A0AAD6Z6Q5"/>
<gene>
    <name evidence="1" type="ORF">DFH08DRAFT_899246</name>
</gene>
<reference evidence="1" key="1">
    <citation type="submission" date="2023-03" db="EMBL/GenBank/DDBJ databases">
        <title>Massive genome expansion in bonnet fungi (Mycena s.s.) driven by repeated elements and novel gene families across ecological guilds.</title>
        <authorList>
            <consortium name="Lawrence Berkeley National Laboratory"/>
            <person name="Harder C.B."/>
            <person name="Miyauchi S."/>
            <person name="Viragh M."/>
            <person name="Kuo A."/>
            <person name="Thoen E."/>
            <person name="Andreopoulos B."/>
            <person name="Lu D."/>
            <person name="Skrede I."/>
            <person name="Drula E."/>
            <person name="Henrissat B."/>
            <person name="Morin E."/>
            <person name="Kohler A."/>
            <person name="Barry K."/>
            <person name="LaButti K."/>
            <person name="Morin E."/>
            <person name="Salamov A."/>
            <person name="Lipzen A."/>
            <person name="Mereny Z."/>
            <person name="Hegedus B."/>
            <person name="Baldrian P."/>
            <person name="Stursova M."/>
            <person name="Weitz H."/>
            <person name="Taylor A."/>
            <person name="Grigoriev I.V."/>
            <person name="Nagy L.G."/>
            <person name="Martin F."/>
            <person name="Kauserud H."/>
        </authorList>
    </citation>
    <scope>NUCLEOTIDE SEQUENCE</scope>
    <source>
        <strain evidence="1">CBHHK002</strain>
    </source>
</reference>
<evidence type="ECO:0000313" key="1">
    <source>
        <dbReference type="EMBL" id="KAJ7309402.1"/>
    </source>
</evidence>
<dbReference type="EMBL" id="JARIHO010000081">
    <property type="protein sequence ID" value="KAJ7309402.1"/>
    <property type="molecule type" value="Genomic_DNA"/>
</dbReference>